<evidence type="ECO:0000313" key="4">
    <source>
        <dbReference type="Proteomes" id="UP000186110"/>
    </source>
</evidence>
<organism evidence="3 4">
    <name type="scientific">Rhodoferax saidenbachensis</name>
    <dbReference type="NCBI Taxonomy" id="1484693"/>
    <lineage>
        <taxon>Bacteria</taxon>
        <taxon>Pseudomonadati</taxon>
        <taxon>Pseudomonadota</taxon>
        <taxon>Betaproteobacteria</taxon>
        <taxon>Burkholderiales</taxon>
        <taxon>Comamonadaceae</taxon>
        <taxon>Rhodoferax</taxon>
    </lineage>
</organism>
<dbReference type="STRING" id="1484693.RS694_14245"/>
<dbReference type="PROSITE" id="PS51318">
    <property type="entry name" value="TAT"/>
    <property type="match status" value="1"/>
</dbReference>
<dbReference type="PANTHER" id="PTHR43283:SF14">
    <property type="entry name" value="BLL8153 PROTEIN"/>
    <property type="match status" value="1"/>
</dbReference>
<dbReference type="eggNOG" id="COG1680">
    <property type="taxonomic scope" value="Bacteria"/>
</dbReference>
<proteinExistence type="predicted"/>
<dbReference type="InterPro" id="IPR012338">
    <property type="entry name" value="Beta-lactam/transpept-like"/>
</dbReference>
<dbReference type="Gene3D" id="3.40.710.10">
    <property type="entry name" value="DD-peptidase/beta-lactamase superfamily"/>
    <property type="match status" value="1"/>
</dbReference>
<name>A0A1P8KC68_9BURK</name>
<dbReference type="EMBL" id="CP019239">
    <property type="protein sequence ID" value="APW43578.1"/>
    <property type="molecule type" value="Genomic_DNA"/>
</dbReference>
<feature type="chain" id="PRO_5010184372" description="Beta-lactamase-related domain-containing protein" evidence="1">
    <location>
        <begin position="34"/>
        <end position="411"/>
    </location>
</feature>
<dbReference type="PANTHER" id="PTHR43283">
    <property type="entry name" value="BETA-LACTAMASE-RELATED"/>
    <property type="match status" value="1"/>
</dbReference>
<keyword evidence="1" id="KW-0732">Signal</keyword>
<reference evidence="3 4" key="1">
    <citation type="submission" date="2017-01" db="EMBL/GenBank/DDBJ databases">
        <authorList>
            <person name="Mah S.A."/>
            <person name="Swanson W.J."/>
            <person name="Moy G.W."/>
            <person name="Vacquier V.D."/>
        </authorList>
    </citation>
    <scope>NUCLEOTIDE SEQUENCE [LARGE SCALE GENOMIC DNA]</scope>
    <source>
        <strain evidence="3 4">DSM 22694</strain>
    </source>
</reference>
<sequence>MDSTAYAEPVNRRGFVVAALAAPALLGVPQAFAQADKWGASAGYPTGWGSPRRFSFYPALRVGNYSGGFEGMLPNHTVQCGAELPLVQRNRDDIRYRWGFASRTVDDYLNAWPVTGLLIARRGEVWAEKYRFDRNAEMRMTGWSMSKSVTSLLVGIALDKGLIASLDDAPAKYVPALAGTLHGETTLRNLMNMSSGAAVVHEVSNQQIYPNALTNGNSSIANVVRGWNERLEPAGARFNYNELCPLTVGLVLRAVTGKSLAAFAQEQLWIPMGAEANATWLTDSTGQEFNCIGFAARLRDWARLGQLVAQRGEMNGKQIVSRAWMDSYSRWDAVDAQVRFDAMAGRKSVGYKNFMWHAKADGSQPYFNGADGQRVFVDLPTQTVLVQTGVDSSGDWPRELSALFQAVVAMG</sequence>
<dbReference type="Pfam" id="PF00144">
    <property type="entry name" value="Beta-lactamase"/>
    <property type="match status" value="1"/>
</dbReference>
<feature type="signal peptide" evidence="1">
    <location>
        <begin position="1"/>
        <end position="33"/>
    </location>
</feature>
<evidence type="ECO:0000313" key="3">
    <source>
        <dbReference type="EMBL" id="APW43578.1"/>
    </source>
</evidence>
<dbReference type="InterPro" id="IPR050789">
    <property type="entry name" value="Diverse_Enzym_Activities"/>
</dbReference>
<gene>
    <name evidence="3" type="ORF">RS694_14245</name>
</gene>
<dbReference type="InterPro" id="IPR006311">
    <property type="entry name" value="TAT_signal"/>
</dbReference>
<accession>A0A1P8KC68</accession>
<evidence type="ECO:0000259" key="2">
    <source>
        <dbReference type="Pfam" id="PF00144"/>
    </source>
</evidence>
<dbReference type="KEGG" id="rsb:RS694_14245"/>
<protein>
    <recommendedName>
        <fullName evidence="2">Beta-lactamase-related domain-containing protein</fullName>
    </recommendedName>
</protein>
<feature type="domain" description="Beta-lactamase-related" evidence="2">
    <location>
        <begin position="113"/>
        <end position="276"/>
    </location>
</feature>
<dbReference type="SUPFAM" id="SSF56601">
    <property type="entry name" value="beta-lactamase/transpeptidase-like"/>
    <property type="match status" value="1"/>
</dbReference>
<dbReference type="AlphaFoldDB" id="A0A1P8KC68"/>
<dbReference type="InterPro" id="IPR001466">
    <property type="entry name" value="Beta-lactam-related"/>
</dbReference>
<dbReference type="Proteomes" id="UP000186110">
    <property type="component" value="Chromosome"/>
</dbReference>
<keyword evidence="4" id="KW-1185">Reference proteome</keyword>
<dbReference type="RefSeq" id="WP_029709765.1">
    <property type="nucleotide sequence ID" value="NZ_CP019239.1"/>
</dbReference>
<evidence type="ECO:0000256" key="1">
    <source>
        <dbReference type="SAM" id="SignalP"/>
    </source>
</evidence>